<sequence>MIFLETRRLILRNVAPRDAAAIYDYHNSEVCARYQRGQTRTRSGIDALVQRRRNDLLSLDAPALLAIALKETDELVGEVVVMPQDGTVSLGYTISYLHHRKGYAFEALSALLAMLHEHFPSQDFVCFTDPENRPSMALLQKLGYQDLGYAPKIHARMFGKWLRPDTRAELRQAAQEHSSHSAGTP</sequence>
<dbReference type="InterPro" id="IPR016181">
    <property type="entry name" value="Acyl_CoA_acyltransferase"/>
</dbReference>
<dbReference type="InterPro" id="IPR051531">
    <property type="entry name" value="N-acetyltransferase"/>
</dbReference>
<organism evidence="2 3">
    <name type="scientific">Candidatus Faecalibacterium intestinigallinarum</name>
    <dbReference type="NCBI Taxonomy" id="2838581"/>
    <lineage>
        <taxon>Bacteria</taxon>
        <taxon>Bacillati</taxon>
        <taxon>Bacillota</taxon>
        <taxon>Clostridia</taxon>
        <taxon>Eubacteriales</taxon>
        <taxon>Oscillospiraceae</taxon>
        <taxon>Faecalibacterium</taxon>
    </lineage>
</organism>
<evidence type="ECO:0000313" key="3">
    <source>
        <dbReference type="Proteomes" id="UP000823933"/>
    </source>
</evidence>
<gene>
    <name evidence="2" type="ORF">H9890_02075</name>
</gene>
<dbReference type="PANTHER" id="PTHR43792:SF1">
    <property type="entry name" value="N-ACETYLTRANSFERASE DOMAIN-CONTAINING PROTEIN"/>
    <property type="match status" value="1"/>
</dbReference>
<name>A0A9D1Q945_9FIRM</name>
<proteinExistence type="predicted"/>
<dbReference type="Proteomes" id="UP000823933">
    <property type="component" value="Unassembled WGS sequence"/>
</dbReference>
<dbReference type="EMBL" id="DXHQ01000024">
    <property type="protein sequence ID" value="HIW08173.1"/>
    <property type="molecule type" value="Genomic_DNA"/>
</dbReference>
<protein>
    <submittedName>
        <fullName evidence="2">GNAT family N-acetyltransferase</fullName>
    </submittedName>
</protein>
<dbReference type="Pfam" id="PF13302">
    <property type="entry name" value="Acetyltransf_3"/>
    <property type="match status" value="1"/>
</dbReference>
<reference evidence="2" key="1">
    <citation type="journal article" date="2021" name="PeerJ">
        <title>Extensive microbial diversity within the chicken gut microbiome revealed by metagenomics and culture.</title>
        <authorList>
            <person name="Gilroy R."/>
            <person name="Ravi A."/>
            <person name="Getino M."/>
            <person name="Pursley I."/>
            <person name="Horton D.L."/>
            <person name="Alikhan N.F."/>
            <person name="Baker D."/>
            <person name="Gharbi K."/>
            <person name="Hall N."/>
            <person name="Watson M."/>
            <person name="Adriaenssens E.M."/>
            <person name="Foster-Nyarko E."/>
            <person name="Jarju S."/>
            <person name="Secka A."/>
            <person name="Antonio M."/>
            <person name="Oren A."/>
            <person name="Chaudhuri R.R."/>
            <person name="La Ragione R."/>
            <person name="Hildebrand F."/>
            <person name="Pallen M.J."/>
        </authorList>
    </citation>
    <scope>NUCLEOTIDE SEQUENCE</scope>
    <source>
        <strain evidence="2">ChiHcolR34-3080</strain>
    </source>
</reference>
<reference evidence="2" key="2">
    <citation type="submission" date="2021-04" db="EMBL/GenBank/DDBJ databases">
        <authorList>
            <person name="Gilroy R."/>
        </authorList>
    </citation>
    <scope>NUCLEOTIDE SEQUENCE</scope>
    <source>
        <strain evidence="2">ChiHcolR34-3080</strain>
    </source>
</reference>
<dbReference type="PROSITE" id="PS51186">
    <property type="entry name" value="GNAT"/>
    <property type="match status" value="1"/>
</dbReference>
<dbReference type="GO" id="GO:0016747">
    <property type="term" value="F:acyltransferase activity, transferring groups other than amino-acyl groups"/>
    <property type="evidence" value="ECO:0007669"/>
    <property type="project" value="InterPro"/>
</dbReference>
<dbReference type="AlphaFoldDB" id="A0A9D1Q945"/>
<comment type="caution">
    <text evidence="2">The sequence shown here is derived from an EMBL/GenBank/DDBJ whole genome shotgun (WGS) entry which is preliminary data.</text>
</comment>
<feature type="domain" description="N-acetyltransferase" evidence="1">
    <location>
        <begin position="9"/>
        <end position="165"/>
    </location>
</feature>
<evidence type="ECO:0000313" key="2">
    <source>
        <dbReference type="EMBL" id="HIW08173.1"/>
    </source>
</evidence>
<dbReference type="Gene3D" id="3.40.630.30">
    <property type="match status" value="1"/>
</dbReference>
<dbReference type="SUPFAM" id="SSF55729">
    <property type="entry name" value="Acyl-CoA N-acyltransferases (Nat)"/>
    <property type="match status" value="1"/>
</dbReference>
<dbReference type="InterPro" id="IPR000182">
    <property type="entry name" value="GNAT_dom"/>
</dbReference>
<accession>A0A9D1Q945</accession>
<evidence type="ECO:0000259" key="1">
    <source>
        <dbReference type="PROSITE" id="PS51186"/>
    </source>
</evidence>
<dbReference type="PANTHER" id="PTHR43792">
    <property type="entry name" value="GNAT FAMILY, PUTATIVE (AFU_ORTHOLOGUE AFUA_3G00765)-RELATED-RELATED"/>
    <property type="match status" value="1"/>
</dbReference>